<accession>A0A0W0TI51</accession>
<evidence type="ECO:0000313" key="1">
    <source>
        <dbReference type="EMBL" id="KTC94869.1"/>
    </source>
</evidence>
<reference evidence="2 4" key="2">
    <citation type="submission" date="2018-06" db="EMBL/GenBank/DDBJ databases">
        <authorList>
            <consortium name="Pathogen Informatics"/>
            <person name="Doyle S."/>
        </authorList>
    </citation>
    <scope>NUCLEOTIDE SEQUENCE [LARGE SCALE GENOMIC DNA]</scope>
    <source>
        <strain evidence="2 4">NCTC12022</strain>
    </source>
</reference>
<reference evidence="1 3" key="1">
    <citation type="submission" date="2015-11" db="EMBL/GenBank/DDBJ databases">
        <title>Genomic analysis of 38 Legionella species identifies large and diverse effector repertoires.</title>
        <authorList>
            <person name="Burstein D."/>
            <person name="Amaro F."/>
            <person name="Zusman T."/>
            <person name="Lifshitz Z."/>
            <person name="Cohen O."/>
            <person name="Gilbert J.A."/>
            <person name="Pupko T."/>
            <person name="Shuman H.A."/>
            <person name="Segal G."/>
        </authorList>
    </citation>
    <scope>NUCLEOTIDE SEQUENCE [LARGE SCALE GENOMIC DNA]</scope>
    <source>
        <strain evidence="1 3">WO-44C</strain>
    </source>
</reference>
<dbReference type="AlphaFoldDB" id="A0A0W0TI51"/>
<gene>
    <name evidence="1" type="ORF">Lfee_2533</name>
    <name evidence="2" type="ORF">NCTC12022_02804</name>
</gene>
<evidence type="ECO:0000313" key="4">
    <source>
        <dbReference type="Proteomes" id="UP000251942"/>
    </source>
</evidence>
<dbReference type="InterPro" id="IPR011090">
    <property type="entry name" value="Integr_conj_element_PFL4709"/>
</dbReference>
<dbReference type="PATRIC" id="fig|453.4.peg.2777"/>
<sequence>MTISLLSTDTSAARIEVFTTSAHPVALNGVKAQVCVLDALTDLTAALNRPGAAIAKVGQVDSVHNARLTAFYRCQAQAGLYGLASLPAIVIDRTYVAYGLRSVDKALIAGRRYSEVHHD</sequence>
<dbReference type="STRING" id="453.Lfee_2533"/>
<proteinExistence type="predicted"/>
<dbReference type="EMBL" id="LNYB01000085">
    <property type="protein sequence ID" value="KTC94869.1"/>
    <property type="molecule type" value="Genomic_DNA"/>
</dbReference>
<dbReference type="Pfam" id="PF07511">
    <property type="entry name" value="DUF1525"/>
    <property type="match status" value="1"/>
</dbReference>
<organism evidence="1 3">
    <name type="scientific">Legionella feeleii</name>
    <dbReference type="NCBI Taxonomy" id="453"/>
    <lineage>
        <taxon>Bacteria</taxon>
        <taxon>Pseudomonadati</taxon>
        <taxon>Pseudomonadota</taxon>
        <taxon>Gammaproteobacteria</taxon>
        <taxon>Legionellales</taxon>
        <taxon>Legionellaceae</taxon>
        <taxon>Legionella</taxon>
    </lineage>
</organism>
<protein>
    <submittedName>
        <fullName evidence="2">Integrating conjugative element protein, PFL_4709 family</fullName>
    </submittedName>
</protein>
<name>A0A0W0TI51_9GAMM</name>
<dbReference type="EMBL" id="UASS01000032">
    <property type="protein sequence ID" value="SPX62047.1"/>
    <property type="molecule type" value="Genomic_DNA"/>
</dbReference>
<dbReference type="RefSeq" id="WP_058447385.1">
    <property type="nucleotide sequence ID" value="NZ_LNYB01000085.1"/>
</dbReference>
<dbReference type="Proteomes" id="UP000054698">
    <property type="component" value="Unassembled WGS sequence"/>
</dbReference>
<dbReference type="Proteomes" id="UP000251942">
    <property type="component" value="Unassembled WGS sequence"/>
</dbReference>
<evidence type="ECO:0000313" key="3">
    <source>
        <dbReference type="Proteomes" id="UP000054698"/>
    </source>
</evidence>
<keyword evidence="3" id="KW-1185">Reference proteome</keyword>
<evidence type="ECO:0000313" key="2">
    <source>
        <dbReference type="EMBL" id="SPX62047.1"/>
    </source>
</evidence>